<evidence type="ECO:0000313" key="4">
    <source>
        <dbReference type="EMBL" id="GIL59805.1"/>
    </source>
</evidence>
<feature type="chain" id="PRO_5035281508" description="Pherophorin domain-containing protein" evidence="2">
    <location>
        <begin position="25"/>
        <end position="744"/>
    </location>
</feature>
<feature type="domain" description="Pherophorin" evidence="3">
    <location>
        <begin position="577"/>
        <end position="733"/>
    </location>
</feature>
<sequence length="744" mass="81223">MGRRILLRAANALLLLVGIATGAAQLDTADDIGLGGFGLRRLSAYYARNFGLQIPVACYQSSYFSPFRYYFRSLNLSRSDISTYIFQIDVSTCLVPKAECCRLWLDHIVVRTGSNATVRGVRLNGQTKEFDVGPEGITIYNMSMEPTVQRSITLELETPAQGYNYEADLCPQGRYPGSCDIISYDASETCCTERSALPYEMVFPKPPPPPVNMTETGTSPRPAATPPAPSPPSPPPPSPPPPPDGWDVCCVDDVPQSPFILTYQGSKQTGSDTAYLFQIGIRQVAAADYDVDGPQLGDCSQMNLRDVGIAIYGDLIVKSVLFNGSLVDYTLTPQAVVRNSSWLYIGIYRSLDTFKLNVLLDLIITVRGQVPSLCPANDILQSSTACEWTMHGKDGLTQCCPHGITRRAGPFDDCCVDDLGKAPYRLDYLGADVSSNRTEQYFGISVVPVTDVIADNVDETSCDHMTLDSAQIAIYKGVEVLQVKWEDRVMDFNITPATDLSKWLYVNNINAFINDFNEGLPLRLTVILQGAVRELCPAGWLLGADDTTVCEYVLHGSQSNNTCCPHGTTLAVPTSKDCEDIPHSPYRLSYQPIAVGNAQTTFNFDLVKVNSTASVGLDGARDKDIGAEVDCNDMSIRTIALIVRTGVEVQDVLFNGYNYTWQVEPYTNDAERLIILDIRYSSSDLSLNKPVPLQVLVKGNTTKELCPAASQFPSQLSCQYTIYGAAGISQCCPSGVTSWAAQLG</sequence>
<gene>
    <name evidence="4" type="ORF">Vafri_14527</name>
</gene>
<evidence type="ECO:0000256" key="2">
    <source>
        <dbReference type="SAM" id="SignalP"/>
    </source>
</evidence>
<dbReference type="InterPro" id="IPR024616">
    <property type="entry name" value="Pherophorin"/>
</dbReference>
<evidence type="ECO:0000313" key="5">
    <source>
        <dbReference type="Proteomes" id="UP000747399"/>
    </source>
</evidence>
<feature type="region of interest" description="Disordered" evidence="1">
    <location>
        <begin position="206"/>
        <end position="247"/>
    </location>
</feature>
<dbReference type="EMBL" id="BNCO01000036">
    <property type="protein sequence ID" value="GIL59805.1"/>
    <property type="molecule type" value="Genomic_DNA"/>
</dbReference>
<dbReference type="Proteomes" id="UP000747399">
    <property type="component" value="Unassembled WGS sequence"/>
</dbReference>
<dbReference type="Pfam" id="PF12499">
    <property type="entry name" value="DUF3707"/>
    <property type="match status" value="4"/>
</dbReference>
<protein>
    <recommendedName>
        <fullName evidence="3">Pherophorin domain-containing protein</fullName>
    </recommendedName>
</protein>
<reference evidence="4" key="1">
    <citation type="journal article" date="2021" name="Proc. Natl. Acad. Sci. U.S.A.">
        <title>Three genomes in the algal genus Volvox reveal the fate of a haploid sex-determining region after a transition to homothallism.</title>
        <authorList>
            <person name="Yamamoto K."/>
            <person name="Hamaji T."/>
            <person name="Kawai-Toyooka H."/>
            <person name="Matsuzaki R."/>
            <person name="Takahashi F."/>
            <person name="Nishimura Y."/>
            <person name="Kawachi M."/>
            <person name="Noguchi H."/>
            <person name="Minakuchi Y."/>
            <person name="Umen J.G."/>
            <person name="Toyoda A."/>
            <person name="Nozaki H."/>
        </authorList>
    </citation>
    <scope>NUCLEOTIDE SEQUENCE</scope>
    <source>
        <strain evidence="4">NIES-3780</strain>
    </source>
</reference>
<evidence type="ECO:0000259" key="3">
    <source>
        <dbReference type="Pfam" id="PF12499"/>
    </source>
</evidence>
<comment type="caution">
    <text evidence="4">The sequence shown here is derived from an EMBL/GenBank/DDBJ whole genome shotgun (WGS) entry which is preliminary data.</text>
</comment>
<name>A0A8J4F4I4_9CHLO</name>
<keyword evidence="5" id="KW-1185">Reference proteome</keyword>
<feature type="domain" description="Pherophorin" evidence="3">
    <location>
        <begin position="57"/>
        <end position="191"/>
    </location>
</feature>
<organism evidence="4 5">
    <name type="scientific">Volvox africanus</name>
    <dbReference type="NCBI Taxonomy" id="51714"/>
    <lineage>
        <taxon>Eukaryota</taxon>
        <taxon>Viridiplantae</taxon>
        <taxon>Chlorophyta</taxon>
        <taxon>core chlorophytes</taxon>
        <taxon>Chlorophyceae</taxon>
        <taxon>CS clade</taxon>
        <taxon>Chlamydomonadales</taxon>
        <taxon>Volvocaceae</taxon>
        <taxon>Volvox</taxon>
    </lineage>
</organism>
<feature type="compositionally biased region" description="Pro residues" evidence="1">
    <location>
        <begin position="223"/>
        <end position="244"/>
    </location>
</feature>
<keyword evidence="2" id="KW-0732">Signal</keyword>
<accession>A0A8J4F4I4</accession>
<proteinExistence type="predicted"/>
<feature type="domain" description="Pherophorin" evidence="3">
    <location>
        <begin position="411"/>
        <end position="565"/>
    </location>
</feature>
<evidence type="ECO:0000256" key="1">
    <source>
        <dbReference type="SAM" id="MobiDB-lite"/>
    </source>
</evidence>
<dbReference type="AlphaFoldDB" id="A0A8J4F4I4"/>
<feature type="domain" description="Pherophorin" evidence="3">
    <location>
        <begin position="249"/>
        <end position="401"/>
    </location>
</feature>
<feature type="signal peptide" evidence="2">
    <location>
        <begin position="1"/>
        <end position="24"/>
    </location>
</feature>